<dbReference type="InterPro" id="IPR008949">
    <property type="entry name" value="Isoprenoid_synthase_dom_sf"/>
</dbReference>
<sequence>MDASHDDIAACAGLVQRGDPDRFMAAMAAKPDARDLLFPLYAFNLEVARAPWLTQETMIAEMRLQWWRDALEEIGQGGNVRRHEVVTPLAAFLDHEGAETLDALVAARQWDIYKDPFEDAAKFAAYIDATSGNLMWVAARLLGDAQEDVVRDFAYATGIANWLRAIPDLQERKRIPLVDGRPEAVALLASGALQRLKSARKTRAAVSKPSGQALLAGWQAEAVLRQASEQPERVVDGALGQSDFVKKITLMRLSMTGRW</sequence>
<dbReference type="Gene3D" id="1.10.600.10">
    <property type="entry name" value="Farnesyl Diphosphate Synthase"/>
    <property type="match status" value="1"/>
</dbReference>
<accession>A0A1M6HLD2</accession>
<organism evidence="1 2">
    <name type="scientific">Shimia gijangensis</name>
    <dbReference type="NCBI Taxonomy" id="1470563"/>
    <lineage>
        <taxon>Bacteria</taxon>
        <taxon>Pseudomonadati</taxon>
        <taxon>Pseudomonadota</taxon>
        <taxon>Alphaproteobacteria</taxon>
        <taxon>Rhodobacterales</taxon>
        <taxon>Roseobacteraceae</taxon>
    </lineage>
</organism>
<dbReference type="AlphaFoldDB" id="A0A1M6HLD2"/>
<proteinExistence type="predicted"/>
<dbReference type="Pfam" id="PF00494">
    <property type="entry name" value="SQS_PSY"/>
    <property type="match status" value="1"/>
</dbReference>
<dbReference type="RefSeq" id="WP_073251068.1">
    <property type="nucleotide sequence ID" value="NZ_FQZQ01000006.1"/>
</dbReference>
<protein>
    <submittedName>
        <fullName evidence="1">Squalene/phytoene synthase</fullName>
    </submittedName>
</protein>
<dbReference type="OrthoDB" id="9814909at2"/>
<keyword evidence="2" id="KW-1185">Reference proteome</keyword>
<reference evidence="2" key="1">
    <citation type="submission" date="2016-11" db="EMBL/GenBank/DDBJ databases">
        <authorList>
            <person name="Varghese N."/>
            <person name="Submissions S."/>
        </authorList>
    </citation>
    <scope>NUCLEOTIDE SEQUENCE [LARGE SCALE GENOMIC DNA]</scope>
    <source>
        <strain evidence="2">DSM 100564</strain>
    </source>
</reference>
<name>A0A1M6HLD2_9RHOB</name>
<dbReference type="SUPFAM" id="SSF48576">
    <property type="entry name" value="Terpenoid synthases"/>
    <property type="match status" value="1"/>
</dbReference>
<evidence type="ECO:0000313" key="2">
    <source>
        <dbReference type="Proteomes" id="UP000183982"/>
    </source>
</evidence>
<dbReference type="STRING" id="1470563.SAMN05444000_10684"/>
<dbReference type="EMBL" id="FQZQ01000006">
    <property type="protein sequence ID" value="SHJ22969.1"/>
    <property type="molecule type" value="Genomic_DNA"/>
</dbReference>
<evidence type="ECO:0000313" key="1">
    <source>
        <dbReference type="EMBL" id="SHJ22969.1"/>
    </source>
</evidence>
<dbReference type="Proteomes" id="UP000183982">
    <property type="component" value="Unassembled WGS sequence"/>
</dbReference>
<gene>
    <name evidence="1" type="ORF">SAMN05444000_10684</name>
</gene>
<dbReference type="InterPro" id="IPR002060">
    <property type="entry name" value="Squ/phyt_synthse"/>
</dbReference>